<sequence length="90" mass="10020">MECLHIKLGVYGTLGLRVSFAPAQCSSPACAKSCASRSAGWRGTSPIYSKNFPHYCAIALNVLHCLRPWRVSLANVTRRWTVHMNEVSRK</sequence>
<organism evidence="1 2">
    <name type="scientific">Eumeta variegata</name>
    <name type="common">Bagworm moth</name>
    <name type="synonym">Eumeta japonica</name>
    <dbReference type="NCBI Taxonomy" id="151549"/>
    <lineage>
        <taxon>Eukaryota</taxon>
        <taxon>Metazoa</taxon>
        <taxon>Ecdysozoa</taxon>
        <taxon>Arthropoda</taxon>
        <taxon>Hexapoda</taxon>
        <taxon>Insecta</taxon>
        <taxon>Pterygota</taxon>
        <taxon>Neoptera</taxon>
        <taxon>Endopterygota</taxon>
        <taxon>Lepidoptera</taxon>
        <taxon>Glossata</taxon>
        <taxon>Ditrysia</taxon>
        <taxon>Tineoidea</taxon>
        <taxon>Psychidae</taxon>
        <taxon>Oiketicinae</taxon>
        <taxon>Eumeta</taxon>
    </lineage>
</organism>
<evidence type="ECO:0000313" key="2">
    <source>
        <dbReference type="Proteomes" id="UP000299102"/>
    </source>
</evidence>
<reference evidence="1 2" key="1">
    <citation type="journal article" date="2019" name="Commun. Biol.">
        <title>The bagworm genome reveals a unique fibroin gene that provides high tensile strength.</title>
        <authorList>
            <person name="Kono N."/>
            <person name="Nakamura H."/>
            <person name="Ohtoshi R."/>
            <person name="Tomita M."/>
            <person name="Numata K."/>
            <person name="Arakawa K."/>
        </authorList>
    </citation>
    <scope>NUCLEOTIDE SEQUENCE [LARGE SCALE GENOMIC DNA]</scope>
</reference>
<accession>A0A4C1YJ30</accession>
<proteinExistence type="predicted"/>
<keyword evidence="2" id="KW-1185">Reference proteome</keyword>
<name>A0A4C1YJ30_EUMVA</name>
<comment type="caution">
    <text evidence="1">The sequence shown here is derived from an EMBL/GenBank/DDBJ whole genome shotgun (WGS) entry which is preliminary data.</text>
</comment>
<dbReference type="Proteomes" id="UP000299102">
    <property type="component" value="Unassembled WGS sequence"/>
</dbReference>
<protein>
    <submittedName>
        <fullName evidence="1">Uncharacterized protein</fullName>
    </submittedName>
</protein>
<dbReference type="EMBL" id="BGZK01001231">
    <property type="protein sequence ID" value="GBP74984.1"/>
    <property type="molecule type" value="Genomic_DNA"/>
</dbReference>
<dbReference type="AlphaFoldDB" id="A0A4C1YJ30"/>
<gene>
    <name evidence="1" type="ORF">EVAR_56275_1</name>
</gene>
<evidence type="ECO:0000313" key="1">
    <source>
        <dbReference type="EMBL" id="GBP74984.1"/>
    </source>
</evidence>